<dbReference type="InterPro" id="IPR059000">
    <property type="entry name" value="ATPase_P-type_domA"/>
</dbReference>
<dbReference type="GO" id="GO:0005524">
    <property type="term" value="F:ATP binding"/>
    <property type="evidence" value="ECO:0007669"/>
    <property type="project" value="UniProtKB-KW"/>
</dbReference>
<dbReference type="PANTHER" id="PTHR43294">
    <property type="entry name" value="SODIUM/POTASSIUM-TRANSPORTING ATPASE SUBUNIT ALPHA"/>
    <property type="match status" value="1"/>
</dbReference>
<dbReference type="InterPro" id="IPR044492">
    <property type="entry name" value="P_typ_ATPase_HD_dom"/>
</dbReference>
<gene>
    <name evidence="13" type="ordered locus">MTH_1516</name>
</gene>
<dbReference type="SUPFAM" id="SSF81660">
    <property type="entry name" value="Metal cation-transporting ATPase, ATP-binding domain N"/>
    <property type="match status" value="1"/>
</dbReference>
<evidence type="ECO:0000256" key="5">
    <source>
        <dbReference type="ARBA" id="ARBA00022741"/>
    </source>
</evidence>
<feature type="transmembrane region" description="Helical" evidence="11">
    <location>
        <begin position="83"/>
        <end position="100"/>
    </location>
</feature>
<keyword evidence="8" id="KW-1278">Translocase</keyword>
<dbReference type="Pfam" id="PF08282">
    <property type="entry name" value="Hydrolase_3"/>
    <property type="match status" value="1"/>
</dbReference>
<dbReference type="KEGG" id="mth:MTH_1516"/>
<evidence type="ECO:0000256" key="7">
    <source>
        <dbReference type="ARBA" id="ARBA00022842"/>
    </source>
</evidence>
<dbReference type="SFLD" id="SFLDS00003">
    <property type="entry name" value="Haloacid_Dehalogenase"/>
    <property type="match status" value="1"/>
</dbReference>
<dbReference type="EnsemblBacteria" id="AAB85991">
    <property type="protein sequence ID" value="AAB85991"/>
    <property type="gene ID" value="MTH_1516"/>
</dbReference>
<keyword evidence="3" id="KW-0597">Phosphoprotein</keyword>
<dbReference type="SFLD" id="SFLDF00027">
    <property type="entry name" value="p-type_atpase"/>
    <property type="match status" value="1"/>
</dbReference>
<keyword evidence="9 11" id="KW-1133">Transmembrane helix</keyword>
<evidence type="ECO:0000259" key="12">
    <source>
        <dbReference type="SMART" id="SM00831"/>
    </source>
</evidence>
<feature type="transmembrane region" description="Helical" evidence="11">
    <location>
        <begin position="52"/>
        <end position="77"/>
    </location>
</feature>
<evidence type="ECO:0000256" key="3">
    <source>
        <dbReference type="ARBA" id="ARBA00022553"/>
    </source>
</evidence>
<dbReference type="Pfam" id="PF00122">
    <property type="entry name" value="E1-E2_ATPase"/>
    <property type="match status" value="1"/>
</dbReference>
<dbReference type="PANTHER" id="PTHR43294:SF21">
    <property type="entry name" value="CATION TRANSPORTING ATPASE"/>
    <property type="match status" value="1"/>
</dbReference>
<organism evidence="13 14">
    <name type="scientific">Methanothermobacter thermautotrophicus (strain ATCC 29096 / DSM 1053 / JCM 10044 / NBRC 100330 / Delta H)</name>
    <name type="common">Methanobacterium thermoautotrophicum</name>
    <dbReference type="NCBI Taxonomy" id="187420"/>
    <lineage>
        <taxon>Archaea</taxon>
        <taxon>Methanobacteriati</taxon>
        <taxon>Methanobacteriota</taxon>
        <taxon>Methanomada group</taxon>
        <taxon>Methanobacteria</taxon>
        <taxon>Methanobacteriales</taxon>
        <taxon>Methanobacteriaceae</taxon>
        <taxon>Methanothermobacter</taxon>
    </lineage>
</organism>
<name>O27560_METTH</name>
<dbReference type="GO" id="GO:0016887">
    <property type="term" value="F:ATP hydrolysis activity"/>
    <property type="evidence" value="ECO:0007669"/>
    <property type="project" value="InterPro"/>
</dbReference>
<feature type="transmembrane region" description="Helical" evidence="11">
    <location>
        <begin position="850"/>
        <end position="870"/>
    </location>
</feature>
<dbReference type="SFLD" id="SFLDG00002">
    <property type="entry name" value="C1.7:_P-type_atpase_like"/>
    <property type="match status" value="1"/>
</dbReference>
<dbReference type="InterPro" id="IPR050510">
    <property type="entry name" value="Cation_transp_ATPase_P-type"/>
</dbReference>
<reference evidence="13 14" key="1">
    <citation type="journal article" date="1997" name="J. Bacteriol.">
        <title>Complete genome sequence of Methanobacterium thermoautotrophicum deltaH: functional analysis and comparative genomics.</title>
        <authorList>
            <person name="Smith D.R."/>
            <person name="Doucette-Stamm L.A."/>
            <person name="Deloughery C."/>
            <person name="Lee H.-M."/>
            <person name="Dubois J."/>
            <person name="Aldredge T."/>
            <person name="Bashirzadeh R."/>
            <person name="Blakely D."/>
            <person name="Cook R."/>
            <person name="Gilbert K."/>
            <person name="Harrison D."/>
            <person name="Hoang L."/>
            <person name="Keagle P."/>
            <person name="Lumm W."/>
            <person name="Pothier B."/>
            <person name="Qiu D."/>
            <person name="Spadafora R."/>
            <person name="Vicare R."/>
            <person name="Wang Y."/>
            <person name="Wierzbowski J."/>
            <person name="Gibson R."/>
            <person name="Jiwani N."/>
            <person name="Caruso A."/>
            <person name="Bush D."/>
            <person name="Safer H."/>
            <person name="Patwell D."/>
            <person name="Prabhakar S."/>
            <person name="McDougall S."/>
            <person name="Shimer G."/>
            <person name="Goyal A."/>
            <person name="Pietrovski S."/>
            <person name="Church G.M."/>
            <person name="Daniels C.J."/>
            <person name="Mao J.-i."/>
            <person name="Rice P."/>
            <person name="Nolling J."/>
            <person name="Reeve J.N."/>
        </authorList>
    </citation>
    <scope>NUCLEOTIDE SEQUENCE [LARGE SCALE GENOMIC DNA]</scope>
    <source>
        <strain evidence="14">ATCC 29096 / DSM 1053 / JCM 10044 / NBRC 100330 / Delta H</strain>
    </source>
</reference>
<evidence type="ECO:0000256" key="6">
    <source>
        <dbReference type="ARBA" id="ARBA00022840"/>
    </source>
</evidence>
<dbReference type="FunFam" id="2.70.150.10:FF:000160">
    <property type="entry name" value="Sarcoplasmic/endoplasmic reticulum calcium ATPase 1"/>
    <property type="match status" value="1"/>
</dbReference>
<comment type="subcellular location">
    <subcellularLocation>
        <location evidence="1">Cell membrane</location>
        <topology evidence="1">Multi-pass membrane protein</topology>
    </subcellularLocation>
</comment>
<dbReference type="AlphaFoldDB" id="O27560"/>
<dbReference type="InterPro" id="IPR018303">
    <property type="entry name" value="ATPase_P-typ_P_site"/>
</dbReference>
<dbReference type="PATRIC" id="fig|187420.15.peg.1479"/>
<dbReference type="GO" id="GO:1902600">
    <property type="term" value="P:proton transmembrane transport"/>
    <property type="evidence" value="ECO:0007669"/>
    <property type="project" value="TreeGrafter"/>
</dbReference>
<proteinExistence type="predicted"/>
<dbReference type="PRINTS" id="PR00119">
    <property type="entry name" value="CATATPASE"/>
</dbReference>
<accession>O27560</accession>
<protein>
    <submittedName>
        <fullName evidence="13">Cation-transporting P-ATPase PacL</fullName>
    </submittedName>
</protein>
<dbReference type="InterPro" id="IPR036412">
    <property type="entry name" value="HAD-like_sf"/>
</dbReference>
<evidence type="ECO:0000256" key="4">
    <source>
        <dbReference type="ARBA" id="ARBA00022692"/>
    </source>
</evidence>
<dbReference type="InterPro" id="IPR023214">
    <property type="entry name" value="HAD_sf"/>
</dbReference>
<evidence type="ECO:0000256" key="8">
    <source>
        <dbReference type="ARBA" id="ARBA00022967"/>
    </source>
</evidence>
<evidence type="ECO:0000256" key="1">
    <source>
        <dbReference type="ARBA" id="ARBA00004651"/>
    </source>
</evidence>
<feature type="transmembrane region" description="Helical" evidence="11">
    <location>
        <begin position="769"/>
        <end position="790"/>
    </location>
</feature>
<dbReference type="InterPro" id="IPR006068">
    <property type="entry name" value="ATPase_P-typ_cation-transptr_C"/>
</dbReference>
<dbReference type="PRINTS" id="PR00121">
    <property type="entry name" value="NAKATPASE"/>
</dbReference>
<dbReference type="PaxDb" id="187420-MTH_1516"/>
<evidence type="ECO:0000256" key="9">
    <source>
        <dbReference type="ARBA" id="ARBA00022989"/>
    </source>
</evidence>
<dbReference type="SUPFAM" id="SSF81665">
    <property type="entry name" value="Calcium ATPase, transmembrane domain M"/>
    <property type="match status" value="1"/>
</dbReference>
<dbReference type="Proteomes" id="UP000005223">
    <property type="component" value="Chromosome"/>
</dbReference>
<evidence type="ECO:0000256" key="2">
    <source>
        <dbReference type="ARBA" id="ARBA00022475"/>
    </source>
</evidence>
<evidence type="ECO:0000256" key="10">
    <source>
        <dbReference type="ARBA" id="ARBA00023136"/>
    </source>
</evidence>
<evidence type="ECO:0000256" key="11">
    <source>
        <dbReference type="SAM" id="Phobius"/>
    </source>
</evidence>
<dbReference type="InterPro" id="IPR023298">
    <property type="entry name" value="ATPase_P-typ_TM_dom_sf"/>
</dbReference>
<dbReference type="PIR" id="C69069">
    <property type="entry name" value="C69069"/>
</dbReference>
<sequence length="910" mass="100089">MVLTMTAIYELEVEEVLQRLETSESGLDPQEAEKRLKIHGPNKLEEVKRRPLILLFLSNLYNVLALLLWIAAILSFITGNYQLAVAIVMVIIINALFSFWQEYEAEKAAEALKNILPVMVKVIRASKEVLIPAADVVHGDIIILEEGDTVPADARILESHNLRVDASALTGESKPVRKVSHPVREADNYIDTENILFAGTQVTSGTGRAAVFATGRDTEFSRIATLTQEVREEPSPLQRQISLAARIIGALAVAMGVILFLVNLYIVRLPLETAFIFAIGLMVANVPEGLLPSVTLSLAASARKMARENALVKRLSSVETLGSTTIICTDKTGTLTRGEMTVRKIWIPHKVIEVTGSGYRPEGQFLFRGEPVSHRDMAELKLLMRAATFCNDSALIHEEGEWSVLGDSTEGALLVAAEKLGFDAEAELKAMPRITELPFDSRRKSMTSIHEKSGKRVAYVKGAPKKIIGLSERISVDGRVRALHADEKERIIGIHDEMASKGLRVLAFAYRELPEDLEVRDPGEVERDLVLVGMAAMHDPPREGVKEAVEHCKTAGIRIIMITGDYGLTAEAIAREIGIVEGECRIIKGKELDKLKDTELRGILARERNLIFARAVPEHKMRIASVLEDSDEIVAMTGDGVNDAPALRKADIGVAMGSGTDVAKEAADIVLADDNFASIVTAVREGRTVYENIRKFITYIFSHETAEIVPFIMMVLFSIPLPITIMQILAIDLGTDTLPALALGRSLPESDVMKLPPRAPSERLLNREVILRGYLFTGTIEAALIMAAYFLVLYSGGWLPGQELSASDPLYMRATTVVFAGIVMAQLGNLLSSQTLRSSALEAGLLRNRWILAGMVFAISVMLLVIYLPPLQPIFGTAPPGILEWFILILFTPIVFLTDEMRKFIQRRLA</sequence>
<dbReference type="Gene3D" id="3.40.50.1000">
    <property type="entry name" value="HAD superfamily/HAD-like"/>
    <property type="match status" value="1"/>
</dbReference>
<dbReference type="Pfam" id="PF13246">
    <property type="entry name" value="Cation_ATPase"/>
    <property type="match status" value="1"/>
</dbReference>
<dbReference type="GO" id="GO:0005886">
    <property type="term" value="C:plasma membrane"/>
    <property type="evidence" value="ECO:0007669"/>
    <property type="project" value="UniProtKB-SubCell"/>
</dbReference>
<feature type="transmembrane region" description="Helical" evidence="11">
    <location>
        <begin position="810"/>
        <end position="830"/>
    </location>
</feature>
<dbReference type="SMART" id="SM00831">
    <property type="entry name" value="Cation_ATPase_N"/>
    <property type="match status" value="1"/>
</dbReference>
<keyword evidence="4 11" id="KW-0812">Transmembrane</keyword>
<dbReference type="SUPFAM" id="SSF81653">
    <property type="entry name" value="Calcium ATPase, transduction domain A"/>
    <property type="match status" value="1"/>
</dbReference>
<keyword evidence="7" id="KW-0460">Magnesium</keyword>
<dbReference type="GO" id="GO:0019829">
    <property type="term" value="F:ATPase-coupled monoatomic cation transmembrane transporter activity"/>
    <property type="evidence" value="ECO:0007669"/>
    <property type="project" value="TreeGrafter"/>
</dbReference>
<evidence type="ECO:0000313" key="13">
    <source>
        <dbReference type="EMBL" id="AAB85991.1"/>
    </source>
</evidence>
<keyword evidence="14" id="KW-1185">Reference proteome</keyword>
<dbReference type="PROSITE" id="PS00154">
    <property type="entry name" value="ATPASE_E1_E2"/>
    <property type="match status" value="1"/>
</dbReference>
<feature type="transmembrane region" description="Helical" evidence="11">
    <location>
        <begin position="243"/>
        <end position="267"/>
    </location>
</feature>
<dbReference type="Pfam" id="PF00689">
    <property type="entry name" value="Cation_ATPase_C"/>
    <property type="match status" value="1"/>
</dbReference>
<dbReference type="STRING" id="187420.MTH_1516"/>
<keyword evidence="5" id="KW-0547">Nucleotide-binding</keyword>
<feature type="domain" description="Cation-transporting P-type ATPase N-terminal" evidence="12">
    <location>
        <begin position="7"/>
        <end position="80"/>
    </location>
</feature>
<dbReference type="InterPro" id="IPR008250">
    <property type="entry name" value="ATPase_P-typ_transduc_dom_A_sf"/>
</dbReference>
<dbReference type="FunCoup" id="O27560">
    <property type="interactions" value="41"/>
</dbReference>
<keyword evidence="2" id="KW-1003">Cell membrane</keyword>
<keyword evidence="10 11" id="KW-0472">Membrane</keyword>
<dbReference type="EMBL" id="AE000666">
    <property type="protein sequence ID" value="AAB85991.1"/>
    <property type="molecule type" value="Genomic_DNA"/>
</dbReference>
<dbReference type="FunFam" id="3.40.50.1000:FF:000083">
    <property type="entry name" value="Sodium/potassium-transporting ATPase subunit alpha"/>
    <property type="match status" value="1"/>
</dbReference>
<dbReference type="Gene3D" id="2.70.150.10">
    <property type="entry name" value="Calcium-transporting ATPase, cytoplasmic transduction domain A"/>
    <property type="match status" value="1"/>
</dbReference>
<feature type="transmembrane region" description="Helical" evidence="11">
    <location>
        <begin position="882"/>
        <end position="898"/>
    </location>
</feature>
<dbReference type="InParanoid" id="O27560"/>
<dbReference type="HOGENOM" id="CLU_002360_4_1_2"/>
<dbReference type="Gene3D" id="3.40.1110.10">
    <property type="entry name" value="Calcium-transporting ATPase, cytoplasmic domain N"/>
    <property type="match status" value="1"/>
</dbReference>
<dbReference type="SUPFAM" id="SSF56784">
    <property type="entry name" value="HAD-like"/>
    <property type="match status" value="1"/>
</dbReference>
<keyword evidence="6" id="KW-0067">ATP-binding</keyword>
<dbReference type="InterPro" id="IPR004014">
    <property type="entry name" value="ATPase_P-typ_cation-transptr_N"/>
</dbReference>
<evidence type="ECO:0000313" key="14">
    <source>
        <dbReference type="Proteomes" id="UP000005223"/>
    </source>
</evidence>
<dbReference type="Gene3D" id="1.20.1110.10">
    <property type="entry name" value="Calcium-transporting ATPase, transmembrane domain"/>
    <property type="match status" value="1"/>
</dbReference>
<dbReference type="InterPro" id="IPR001757">
    <property type="entry name" value="P_typ_ATPase"/>
</dbReference>
<dbReference type="Pfam" id="PF00690">
    <property type="entry name" value="Cation_ATPase_N"/>
    <property type="match status" value="1"/>
</dbReference>
<dbReference type="NCBIfam" id="TIGR01494">
    <property type="entry name" value="ATPase_P-type"/>
    <property type="match status" value="3"/>
</dbReference>
<dbReference type="InterPro" id="IPR023299">
    <property type="entry name" value="ATPase_P-typ_cyto_dom_N"/>
</dbReference>